<comment type="caution">
    <text evidence="1">The sequence shown here is derived from an EMBL/GenBank/DDBJ whole genome shotgun (WGS) entry which is preliminary data.</text>
</comment>
<dbReference type="Proteomes" id="UP000261325">
    <property type="component" value="Unassembled WGS sequence"/>
</dbReference>
<name>A0A3B8WNI8_MARNT</name>
<evidence type="ECO:0000313" key="2">
    <source>
        <dbReference type="Proteomes" id="UP000261325"/>
    </source>
</evidence>
<dbReference type="EMBL" id="DLYI01000313">
    <property type="protein sequence ID" value="HAC30673.1"/>
    <property type="molecule type" value="Genomic_DNA"/>
</dbReference>
<gene>
    <name evidence="1" type="primary">bet</name>
    <name evidence="1" type="ORF">DCF82_23145</name>
</gene>
<dbReference type="NCBIfam" id="TIGR01913">
    <property type="entry name" value="bet_lambda"/>
    <property type="match status" value="1"/>
</dbReference>
<protein>
    <submittedName>
        <fullName evidence="1">Phage recombination protein Bet</fullName>
    </submittedName>
</protein>
<dbReference type="InterPro" id="IPR018330">
    <property type="entry name" value="RecT_fam"/>
</dbReference>
<dbReference type="Pfam" id="PF03837">
    <property type="entry name" value="RecT"/>
    <property type="match status" value="1"/>
</dbReference>
<dbReference type="AlphaFoldDB" id="A0A3B8WNI8"/>
<accession>A0A3B8WNI8</accession>
<organism evidence="1 2">
    <name type="scientific">Marinobacter nauticus</name>
    <name type="common">Marinobacter hydrocarbonoclasticus</name>
    <name type="synonym">Marinobacter aquaeolei</name>
    <dbReference type="NCBI Taxonomy" id="2743"/>
    <lineage>
        <taxon>Bacteria</taxon>
        <taxon>Pseudomonadati</taxon>
        <taxon>Pseudomonadota</taxon>
        <taxon>Gammaproteobacteria</taxon>
        <taxon>Pseudomonadales</taxon>
        <taxon>Marinobacteraceae</taxon>
        <taxon>Marinobacter</taxon>
    </lineage>
</organism>
<dbReference type="InterPro" id="IPR010183">
    <property type="entry name" value="Phage_lambda_Bet"/>
</dbReference>
<evidence type="ECO:0000313" key="1">
    <source>
        <dbReference type="EMBL" id="HAC30673.1"/>
    </source>
</evidence>
<dbReference type="GO" id="GO:0003677">
    <property type="term" value="F:DNA binding"/>
    <property type="evidence" value="ECO:0007669"/>
    <property type="project" value="InterPro"/>
</dbReference>
<dbReference type="GO" id="GO:0006310">
    <property type="term" value="P:DNA recombination"/>
    <property type="evidence" value="ECO:0007669"/>
    <property type="project" value="InterPro"/>
</dbReference>
<sequence length="260" mass="29403">MSGLSKLTSTLAEKLGMSDQNGQELIQTLKATAFKGDVSDAQMTALLVVANQYGLNPWTKEIYAFPDRQNGIVPVVGVDGWSRIINQNPQFNGMEFRASETMVEMNGARPAPEWMECVIYRKDRDHPVVIREYLDEVYREPFKPGMKGPWQTHTKRFFRHKAMIQCSRLAFGYVGIYDQDEAERVVDMGTVQRAPEQEAARPALEHYPAEQFEANFPAWKNAIEAGKRTPEQIVAMVSSKAELTNEQRAQIMALEEGVEA</sequence>
<reference evidence="1 2" key="1">
    <citation type="journal article" date="2018" name="Nat. Biotechnol.">
        <title>A standardized bacterial taxonomy based on genome phylogeny substantially revises the tree of life.</title>
        <authorList>
            <person name="Parks D.H."/>
            <person name="Chuvochina M."/>
            <person name="Waite D.W."/>
            <person name="Rinke C."/>
            <person name="Skarshewski A."/>
            <person name="Chaumeil P.A."/>
            <person name="Hugenholtz P."/>
        </authorList>
    </citation>
    <scope>NUCLEOTIDE SEQUENCE [LARGE SCALE GENOMIC DNA]</scope>
    <source>
        <strain evidence="1">UBA9049</strain>
    </source>
</reference>
<proteinExistence type="predicted"/>